<feature type="domain" description="GGDEF" evidence="3">
    <location>
        <begin position="230"/>
        <end position="354"/>
    </location>
</feature>
<comment type="catalytic activity">
    <reaction evidence="2">
        <text>2 GTP = 3',3'-c-di-GMP + 2 diphosphate</text>
        <dbReference type="Rhea" id="RHEA:24898"/>
        <dbReference type="ChEBI" id="CHEBI:33019"/>
        <dbReference type="ChEBI" id="CHEBI:37565"/>
        <dbReference type="ChEBI" id="CHEBI:58805"/>
        <dbReference type="EC" id="2.7.7.65"/>
    </reaction>
</comment>
<dbReference type="SUPFAM" id="SSF55073">
    <property type="entry name" value="Nucleotide cyclase"/>
    <property type="match status" value="1"/>
</dbReference>
<evidence type="ECO:0000313" key="5">
    <source>
        <dbReference type="Proteomes" id="UP001595665"/>
    </source>
</evidence>
<comment type="caution">
    <text evidence="4">The sequence shown here is derived from an EMBL/GenBank/DDBJ whole genome shotgun (WGS) entry which is preliminary data.</text>
</comment>
<evidence type="ECO:0000313" key="4">
    <source>
        <dbReference type="EMBL" id="MFC3458973.1"/>
    </source>
</evidence>
<evidence type="ECO:0000259" key="3">
    <source>
        <dbReference type="PROSITE" id="PS50887"/>
    </source>
</evidence>
<dbReference type="EMBL" id="JBHRVV010000001">
    <property type="protein sequence ID" value="MFC3458973.1"/>
    <property type="molecule type" value="Genomic_DNA"/>
</dbReference>
<dbReference type="PROSITE" id="PS50887">
    <property type="entry name" value="GGDEF"/>
    <property type="match status" value="1"/>
</dbReference>
<dbReference type="SMART" id="SM00267">
    <property type="entry name" value="GGDEF"/>
    <property type="match status" value="1"/>
</dbReference>
<dbReference type="InterPro" id="IPR043128">
    <property type="entry name" value="Rev_trsase/Diguanyl_cyclase"/>
</dbReference>
<dbReference type="InterPro" id="IPR029787">
    <property type="entry name" value="Nucleotide_cyclase"/>
</dbReference>
<evidence type="ECO:0000256" key="1">
    <source>
        <dbReference type="ARBA" id="ARBA00012528"/>
    </source>
</evidence>
<dbReference type="PANTHER" id="PTHR45138">
    <property type="entry name" value="REGULATORY COMPONENTS OF SENSORY TRANSDUCTION SYSTEM"/>
    <property type="match status" value="1"/>
</dbReference>
<dbReference type="NCBIfam" id="TIGR00254">
    <property type="entry name" value="GGDEF"/>
    <property type="match status" value="1"/>
</dbReference>
<evidence type="ECO:0000256" key="2">
    <source>
        <dbReference type="ARBA" id="ARBA00034247"/>
    </source>
</evidence>
<keyword evidence="4" id="KW-0808">Transferase</keyword>
<accession>A0ABV7PLM4</accession>
<reference evidence="5" key="1">
    <citation type="journal article" date="2019" name="Int. J. Syst. Evol. Microbiol.">
        <title>The Global Catalogue of Microorganisms (GCM) 10K type strain sequencing project: providing services to taxonomists for standard genome sequencing and annotation.</title>
        <authorList>
            <consortium name="The Broad Institute Genomics Platform"/>
            <consortium name="The Broad Institute Genome Sequencing Center for Infectious Disease"/>
            <person name="Wu L."/>
            <person name="Ma J."/>
        </authorList>
    </citation>
    <scope>NUCLEOTIDE SEQUENCE [LARGE SCALE GENOMIC DNA]</scope>
    <source>
        <strain evidence="5">CCM 7480</strain>
    </source>
</reference>
<sequence length="354" mass="38828">MKSAPETPRPLDADQLRKLLALARELFQTDDTDYSLALLGRTLTDLLHPDSALLLLRGARLDAVGFDQRGAARHTGADHPLYDAGMSVLSGVTPPAGASSGQCENGSARMLALALPAQDAVAGLAVAWQHDLDQAQRDGSRQALLSILELGAAALGKIDARSTLERRVSDQQAQLASTSQAHATELAQRDEAAVEMRTLSLTDVLTGLYNRRGFFLQAEQIFKVARRKRTKSAVIFADIDGLKSINDKLGHDIGDRLICDAALVFRQSFRQADVVSRLGGDEFAAFTLDDEQPDIILERIQANLRAFNLMGERPYPVSISAGVVQCDPWDEHPLSHYVVLADKQMYFHKRRRLH</sequence>
<keyword evidence="4" id="KW-0548">Nucleotidyltransferase</keyword>
<dbReference type="GO" id="GO:0052621">
    <property type="term" value="F:diguanylate cyclase activity"/>
    <property type="evidence" value="ECO:0007669"/>
    <property type="project" value="UniProtKB-EC"/>
</dbReference>
<dbReference type="Proteomes" id="UP001595665">
    <property type="component" value="Unassembled WGS sequence"/>
</dbReference>
<dbReference type="CDD" id="cd01949">
    <property type="entry name" value="GGDEF"/>
    <property type="match status" value="1"/>
</dbReference>
<dbReference type="PANTHER" id="PTHR45138:SF9">
    <property type="entry name" value="DIGUANYLATE CYCLASE DGCM-RELATED"/>
    <property type="match status" value="1"/>
</dbReference>
<dbReference type="InterPro" id="IPR000160">
    <property type="entry name" value="GGDEF_dom"/>
</dbReference>
<gene>
    <name evidence="4" type="ORF">ACFOPH_12065</name>
</gene>
<proteinExistence type="predicted"/>
<keyword evidence="5" id="KW-1185">Reference proteome</keyword>
<dbReference type="EC" id="2.7.7.65" evidence="1"/>
<organism evidence="4 5">
    <name type="scientific">Massilia haematophila</name>
    <dbReference type="NCBI Taxonomy" id="457923"/>
    <lineage>
        <taxon>Bacteria</taxon>
        <taxon>Pseudomonadati</taxon>
        <taxon>Pseudomonadota</taxon>
        <taxon>Betaproteobacteria</taxon>
        <taxon>Burkholderiales</taxon>
        <taxon>Oxalobacteraceae</taxon>
        <taxon>Telluria group</taxon>
        <taxon>Massilia</taxon>
    </lineage>
</organism>
<name>A0ABV7PLM4_9BURK</name>
<dbReference type="InterPro" id="IPR050469">
    <property type="entry name" value="Diguanylate_Cyclase"/>
</dbReference>
<protein>
    <recommendedName>
        <fullName evidence="1">diguanylate cyclase</fullName>
        <ecNumber evidence="1">2.7.7.65</ecNumber>
    </recommendedName>
</protein>
<dbReference type="RefSeq" id="WP_379735469.1">
    <property type="nucleotide sequence ID" value="NZ_JBHRVV010000001.1"/>
</dbReference>
<dbReference type="Gene3D" id="3.30.70.270">
    <property type="match status" value="1"/>
</dbReference>
<dbReference type="Pfam" id="PF00990">
    <property type="entry name" value="GGDEF"/>
    <property type="match status" value="1"/>
</dbReference>